<organism evidence="7">
    <name type="scientific">Gongylonema pulchrum</name>
    <dbReference type="NCBI Taxonomy" id="637853"/>
    <lineage>
        <taxon>Eukaryota</taxon>
        <taxon>Metazoa</taxon>
        <taxon>Ecdysozoa</taxon>
        <taxon>Nematoda</taxon>
        <taxon>Chromadorea</taxon>
        <taxon>Rhabditida</taxon>
        <taxon>Spirurina</taxon>
        <taxon>Spiruromorpha</taxon>
        <taxon>Spiruroidea</taxon>
        <taxon>Gongylonematidae</taxon>
        <taxon>Gongylonema</taxon>
    </lineage>
</organism>
<sequence length="435" mass="49620">MLTDDEGIEELKVKFLMVKAVPESQQIIELPCSRLSLTLIGRRSAEYAGTRYLKRGANFKGQVANDVETEQIVWDTRSSPDFKHGKFSAFVQRRGSVPLIWSQDPATRGVVGKPVISIDINEPHAQTAAAHFRELKQKYGSPLIVMNLVKRREKRRHEALLHDQFLKAVKYLNMFLPRAERIAYLSFDVARCHKSGNVLSKLEEIGFRSVIRHGWFQSFPMLYCHRVRPNLLLNDYEPMCSMDGRFLLQHGISRTNCVDCLDRTNVAQFGIGKVALGIQLYSMGFAGEPVLSPASEVCRMYEDLVDQHGDTLALQYAGSQLVHSIKTYKKTSIIQACLSERSRDVIQTLSRYYSNTFGDYDKQNAINLFLGLYRPNSAGPHLWDLGTDHYLHFPINFKTKADYCAWFIDFDNLDDWEYVIGEDVHFSQSAGVVFA</sequence>
<dbReference type="Pfam" id="PF02383">
    <property type="entry name" value="Syja_N"/>
    <property type="match status" value="1"/>
</dbReference>
<accession>A0A183D1F7</accession>
<reference evidence="5 6" key="2">
    <citation type="submission" date="2018-11" db="EMBL/GenBank/DDBJ databases">
        <authorList>
            <consortium name="Pathogen Informatics"/>
        </authorList>
    </citation>
    <scope>NUCLEOTIDE SEQUENCE [LARGE SCALE GENOMIC DNA]</scope>
</reference>
<comment type="subcellular location">
    <subcellularLocation>
        <location evidence="1">Endomembrane system</location>
    </subcellularLocation>
</comment>
<dbReference type="PANTHER" id="PTHR45738">
    <property type="entry name" value="POLYPHOSPHOINOSITIDE PHOSPHATASE"/>
    <property type="match status" value="1"/>
</dbReference>
<evidence type="ECO:0000256" key="2">
    <source>
        <dbReference type="ARBA" id="ARBA00022801"/>
    </source>
</evidence>
<evidence type="ECO:0000259" key="4">
    <source>
        <dbReference type="PROSITE" id="PS50275"/>
    </source>
</evidence>
<evidence type="ECO:0000256" key="1">
    <source>
        <dbReference type="ARBA" id="ARBA00004308"/>
    </source>
</evidence>
<evidence type="ECO:0000313" key="7">
    <source>
        <dbReference type="WBParaSite" id="GPUH_0000255301-mRNA-1"/>
    </source>
</evidence>
<dbReference type="GO" id="GO:0012505">
    <property type="term" value="C:endomembrane system"/>
    <property type="evidence" value="ECO:0007669"/>
    <property type="project" value="UniProtKB-SubCell"/>
</dbReference>
<reference evidence="7" key="1">
    <citation type="submission" date="2016-06" db="UniProtKB">
        <authorList>
            <consortium name="WormBaseParasite"/>
        </authorList>
    </citation>
    <scope>IDENTIFICATION</scope>
</reference>
<evidence type="ECO:0000256" key="3">
    <source>
        <dbReference type="ARBA" id="ARBA00023136"/>
    </source>
</evidence>
<name>A0A183D1F7_9BILA</name>
<dbReference type="WBParaSite" id="GPUH_0000255301-mRNA-1">
    <property type="protein sequence ID" value="GPUH_0000255301-mRNA-1"/>
    <property type="gene ID" value="GPUH_0000255301"/>
</dbReference>
<dbReference type="GO" id="GO:0046856">
    <property type="term" value="P:phosphatidylinositol dephosphorylation"/>
    <property type="evidence" value="ECO:0007669"/>
    <property type="project" value="InterPro"/>
</dbReference>
<dbReference type="AlphaFoldDB" id="A0A183D1F7"/>
<protein>
    <submittedName>
        <fullName evidence="7">SAC domain-containing protein</fullName>
    </submittedName>
</protein>
<evidence type="ECO:0000313" key="5">
    <source>
        <dbReference type="EMBL" id="VDK34912.1"/>
    </source>
</evidence>
<dbReference type="PANTHER" id="PTHR45738:SF5">
    <property type="entry name" value="POLYPHOSPHOINOSITIDE PHOSPHATASE"/>
    <property type="match status" value="1"/>
</dbReference>
<dbReference type="InterPro" id="IPR043573">
    <property type="entry name" value="Fig4-like"/>
</dbReference>
<dbReference type="InterPro" id="IPR002013">
    <property type="entry name" value="SAC_dom"/>
</dbReference>
<gene>
    <name evidence="5" type="ORF">GPUH_LOCUS2548</name>
</gene>
<keyword evidence="6" id="KW-1185">Reference proteome</keyword>
<dbReference type="OrthoDB" id="405996at2759"/>
<dbReference type="EMBL" id="UYRT01003908">
    <property type="protein sequence ID" value="VDK34912.1"/>
    <property type="molecule type" value="Genomic_DNA"/>
</dbReference>
<feature type="domain" description="SAC" evidence="4">
    <location>
        <begin position="35"/>
        <end position="318"/>
    </location>
</feature>
<dbReference type="PROSITE" id="PS50275">
    <property type="entry name" value="SAC"/>
    <property type="match status" value="1"/>
</dbReference>
<keyword evidence="3" id="KW-0472">Membrane</keyword>
<keyword evidence="2" id="KW-0378">Hydrolase</keyword>
<dbReference type="Proteomes" id="UP000271098">
    <property type="component" value="Unassembled WGS sequence"/>
</dbReference>
<dbReference type="GO" id="GO:0043813">
    <property type="term" value="F:phosphatidylinositol-3,5-bisphosphate 5-phosphatase activity"/>
    <property type="evidence" value="ECO:0007669"/>
    <property type="project" value="InterPro"/>
</dbReference>
<evidence type="ECO:0000313" key="6">
    <source>
        <dbReference type="Proteomes" id="UP000271098"/>
    </source>
</evidence>
<proteinExistence type="predicted"/>